<protein>
    <submittedName>
        <fullName evidence="1">Uncharacterized protein</fullName>
    </submittedName>
</protein>
<name>A0A2M9CDG9_9CELL</name>
<evidence type="ECO:0000313" key="2">
    <source>
        <dbReference type="Proteomes" id="UP000231693"/>
    </source>
</evidence>
<sequence>MPKQIKIMNEYAVTWPLWNEAGPAEPGELPVSESTSARLRSWARLFNDHSDWESGWDDTELVEPHRLEAHTLLRLVQDEVGDGDDVRLHLWETDL</sequence>
<gene>
    <name evidence="1" type="ORF">CLV28_2392</name>
</gene>
<reference evidence="1 2" key="1">
    <citation type="submission" date="2017-11" db="EMBL/GenBank/DDBJ databases">
        <title>Genomic Encyclopedia of Archaeal and Bacterial Type Strains, Phase II (KMG-II): From Individual Species to Whole Genera.</title>
        <authorList>
            <person name="Goeker M."/>
        </authorList>
    </citation>
    <scope>NUCLEOTIDE SEQUENCE [LARGE SCALE GENOMIC DNA]</scope>
    <source>
        <strain evidence="1 2">DSM 25478</strain>
    </source>
</reference>
<dbReference type="AlphaFoldDB" id="A0A2M9CDG9"/>
<keyword evidence="2" id="KW-1185">Reference proteome</keyword>
<evidence type="ECO:0000313" key="1">
    <source>
        <dbReference type="EMBL" id="PJJ69915.1"/>
    </source>
</evidence>
<accession>A0A2M9CDG9</accession>
<comment type="caution">
    <text evidence="1">The sequence shown here is derived from an EMBL/GenBank/DDBJ whole genome shotgun (WGS) entry which is preliminary data.</text>
</comment>
<organism evidence="1 2">
    <name type="scientific">Sediminihabitans luteus</name>
    <dbReference type="NCBI Taxonomy" id="1138585"/>
    <lineage>
        <taxon>Bacteria</taxon>
        <taxon>Bacillati</taxon>
        <taxon>Actinomycetota</taxon>
        <taxon>Actinomycetes</taxon>
        <taxon>Micrococcales</taxon>
        <taxon>Cellulomonadaceae</taxon>
        <taxon>Sediminihabitans</taxon>
    </lineage>
</organism>
<dbReference type="Proteomes" id="UP000231693">
    <property type="component" value="Unassembled WGS sequence"/>
</dbReference>
<dbReference type="EMBL" id="PGFE01000004">
    <property type="protein sequence ID" value="PJJ69915.1"/>
    <property type="molecule type" value="Genomic_DNA"/>
</dbReference>
<proteinExistence type="predicted"/>